<proteinExistence type="predicted"/>
<dbReference type="EMBL" id="ML208372">
    <property type="protein sequence ID" value="TFK67573.1"/>
    <property type="molecule type" value="Genomic_DNA"/>
</dbReference>
<evidence type="ECO:0000313" key="1">
    <source>
        <dbReference type="EMBL" id="TFK67573.1"/>
    </source>
</evidence>
<sequence length="437" mass="46052">MASSSLAPHTTPQALSYADRAKKAQNIKSSNSLQPPRAVHTPLPPNASPTTSRSIKSSPAISKSSSMSSTAADTSTVVLTTSPFQPGPSSSPVSERQVNGSSSASTEPDAIISTAINSQQPPSKASTANFWNLRREKQAAQSPQPSSTQSSSSSPHSVSPNPQSQRSKDSSTLQPSSASYNDSDALEPDPFVVRPPPRPPRVYPAPTVPPLLHDPEAWPAVGQAPSASQLTPPPPAAVAVETYDQDSTETGTGAGLSKQSEKSKWVSLPVQADEAASDKGHRHNPRRGFQNTQVHPSRNNSQAQTRTPSGRTSSTHSVSQSRVNSRTNSAHSSPHLSRSRRLPSDDPTNPLNGGTSSRSSGRNSPRPHPFTHRGPTLSVDPNLAPPIATPMPMYGPPTATTINGTTYFPQPSPIHLPLTVPQDPLQYPHSASGHSPL</sequence>
<reference evidence="1 2" key="1">
    <citation type="journal article" date="2019" name="Nat. Ecol. Evol.">
        <title>Megaphylogeny resolves global patterns of mushroom evolution.</title>
        <authorList>
            <person name="Varga T."/>
            <person name="Krizsan K."/>
            <person name="Foldi C."/>
            <person name="Dima B."/>
            <person name="Sanchez-Garcia M."/>
            <person name="Sanchez-Ramirez S."/>
            <person name="Szollosi G.J."/>
            <person name="Szarkandi J.G."/>
            <person name="Papp V."/>
            <person name="Albert L."/>
            <person name="Andreopoulos W."/>
            <person name="Angelini C."/>
            <person name="Antonin V."/>
            <person name="Barry K.W."/>
            <person name="Bougher N.L."/>
            <person name="Buchanan P."/>
            <person name="Buyck B."/>
            <person name="Bense V."/>
            <person name="Catcheside P."/>
            <person name="Chovatia M."/>
            <person name="Cooper J."/>
            <person name="Damon W."/>
            <person name="Desjardin D."/>
            <person name="Finy P."/>
            <person name="Geml J."/>
            <person name="Haridas S."/>
            <person name="Hughes K."/>
            <person name="Justo A."/>
            <person name="Karasinski D."/>
            <person name="Kautmanova I."/>
            <person name="Kiss B."/>
            <person name="Kocsube S."/>
            <person name="Kotiranta H."/>
            <person name="LaButti K.M."/>
            <person name="Lechner B.E."/>
            <person name="Liimatainen K."/>
            <person name="Lipzen A."/>
            <person name="Lukacs Z."/>
            <person name="Mihaltcheva S."/>
            <person name="Morgado L.N."/>
            <person name="Niskanen T."/>
            <person name="Noordeloos M.E."/>
            <person name="Ohm R.A."/>
            <person name="Ortiz-Santana B."/>
            <person name="Ovrebo C."/>
            <person name="Racz N."/>
            <person name="Riley R."/>
            <person name="Savchenko A."/>
            <person name="Shiryaev A."/>
            <person name="Soop K."/>
            <person name="Spirin V."/>
            <person name="Szebenyi C."/>
            <person name="Tomsovsky M."/>
            <person name="Tulloss R.E."/>
            <person name="Uehling J."/>
            <person name="Grigoriev I.V."/>
            <person name="Vagvolgyi C."/>
            <person name="Papp T."/>
            <person name="Martin F.M."/>
            <person name="Miettinen O."/>
            <person name="Hibbett D.S."/>
            <person name="Nagy L.G."/>
        </authorList>
    </citation>
    <scope>NUCLEOTIDE SEQUENCE [LARGE SCALE GENOMIC DNA]</scope>
    <source>
        <strain evidence="1 2">NL-1719</strain>
    </source>
</reference>
<name>A0ACD3APC9_9AGAR</name>
<accession>A0ACD3APC9</accession>
<organism evidence="1 2">
    <name type="scientific">Pluteus cervinus</name>
    <dbReference type="NCBI Taxonomy" id="181527"/>
    <lineage>
        <taxon>Eukaryota</taxon>
        <taxon>Fungi</taxon>
        <taxon>Dikarya</taxon>
        <taxon>Basidiomycota</taxon>
        <taxon>Agaricomycotina</taxon>
        <taxon>Agaricomycetes</taxon>
        <taxon>Agaricomycetidae</taxon>
        <taxon>Agaricales</taxon>
        <taxon>Pluteineae</taxon>
        <taxon>Pluteaceae</taxon>
        <taxon>Pluteus</taxon>
    </lineage>
</organism>
<evidence type="ECO:0000313" key="2">
    <source>
        <dbReference type="Proteomes" id="UP000308600"/>
    </source>
</evidence>
<gene>
    <name evidence="1" type="ORF">BDN72DRAFT_90817</name>
</gene>
<keyword evidence="2" id="KW-1185">Reference proteome</keyword>
<dbReference type="Proteomes" id="UP000308600">
    <property type="component" value="Unassembled WGS sequence"/>
</dbReference>
<protein>
    <submittedName>
        <fullName evidence="1">Uncharacterized protein</fullName>
    </submittedName>
</protein>